<accession>A0A6A4GN89</accession>
<protein>
    <submittedName>
        <fullName evidence="1">Uncharacterized protein</fullName>
    </submittedName>
</protein>
<keyword evidence="2" id="KW-1185">Reference proteome</keyword>
<reference evidence="1" key="1">
    <citation type="journal article" date="2019" name="Environ. Microbiol.">
        <title>Fungal ecological strategies reflected in gene transcription - a case study of two litter decomposers.</title>
        <authorList>
            <person name="Barbi F."/>
            <person name="Kohler A."/>
            <person name="Barry K."/>
            <person name="Baskaran P."/>
            <person name="Daum C."/>
            <person name="Fauchery L."/>
            <person name="Ihrmark K."/>
            <person name="Kuo A."/>
            <person name="LaButti K."/>
            <person name="Lipzen A."/>
            <person name="Morin E."/>
            <person name="Grigoriev I.V."/>
            <person name="Henrissat B."/>
            <person name="Lindahl B."/>
            <person name="Martin F."/>
        </authorList>
    </citation>
    <scope>NUCLEOTIDE SEQUENCE</scope>
    <source>
        <strain evidence="1">JB14</strain>
    </source>
</reference>
<feature type="non-terminal residue" evidence="1">
    <location>
        <position position="1"/>
    </location>
</feature>
<dbReference type="Proteomes" id="UP000799118">
    <property type="component" value="Unassembled WGS sequence"/>
</dbReference>
<evidence type="ECO:0000313" key="1">
    <source>
        <dbReference type="EMBL" id="KAE9387221.1"/>
    </source>
</evidence>
<evidence type="ECO:0000313" key="2">
    <source>
        <dbReference type="Proteomes" id="UP000799118"/>
    </source>
</evidence>
<proteinExistence type="predicted"/>
<gene>
    <name evidence="1" type="ORF">BT96DRAFT_492088</name>
</gene>
<dbReference type="EMBL" id="ML769815">
    <property type="protein sequence ID" value="KAE9387221.1"/>
    <property type="molecule type" value="Genomic_DNA"/>
</dbReference>
<dbReference type="OrthoDB" id="3153758at2759"/>
<sequence>WNISDTSCAPQWVRVAPHSCYTYDQKRYTAVLDKIPHEMDPLKTCFEAPLQFFRDTSPLSRVYQAFSINTFHKPDSRGWDEDQMVGTWYLEHSDCWPTLISMQRYGCVDSGLQRFESEVADFGPHEDWYHLCTAIPYQWQSKNYLPLKCESRESWGKTHQYVLYNIPTDQCA</sequence>
<name>A0A6A4GN89_9AGAR</name>
<organism evidence="1 2">
    <name type="scientific">Gymnopus androsaceus JB14</name>
    <dbReference type="NCBI Taxonomy" id="1447944"/>
    <lineage>
        <taxon>Eukaryota</taxon>
        <taxon>Fungi</taxon>
        <taxon>Dikarya</taxon>
        <taxon>Basidiomycota</taxon>
        <taxon>Agaricomycotina</taxon>
        <taxon>Agaricomycetes</taxon>
        <taxon>Agaricomycetidae</taxon>
        <taxon>Agaricales</taxon>
        <taxon>Marasmiineae</taxon>
        <taxon>Omphalotaceae</taxon>
        <taxon>Gymnopus</taxon>
    </lineage>
</organism>
<dbReference type="AlphaFoldDB" id="A0A6A4GN89"/>